<organism evidence="3 8">
    <name type="scientific">Photorhabdus laumondii subsp. laumondii</name>
    <name type="common">Photorhabdus luminescens subsp. laumondii</name>
    <dbReference type="NCBI Taxonomy" id="141679"/>
    <lineage>
        <taxon>Bacteria</taxon>
        <taxon>Pseudomonadati</taxon>
        <taxon>Pseudomonadota</taxon>
        <taxon>Gammaproteobacteria</taxon>
        <taxon>Enterobacterales</taxon>
        <taxon>Morganellaceae</taxon>
        <taxon>Photorhabdus</taxon>
    </lineage>
</organism>
<dbReference type="Proteomes" id="UP000479300">
    <property type="component" value="Unassembled WGS sequence"/>
</dbReference>
<sequence>MDYRYGSHTVFQIEYHFVWVTKY</sequence>
<reference evidence="3 8" key="1">
    <citation type="submission" date="2019-12" db="EMBL/GenBank/DDBJ databases">
        <title>Engineering Photorhabdus to improve their lethality against agricultural pests.</title>
        <authorList>
            <person name="Machado R.A.R."/>
        </authorList>
    </citation>
    <scope>NUCLEOTIDE SEQUENCE [LARGE SCALE GENOMIC DNA]</scope>
    <source>
        <strain evidence="3 8">EN01</strain>
    </source>
</reference>
<evidence type="ECO:0000313" key="6">
    <source>
        <dbReference type="EMBL" id="NDL41774.1"/>
    </source>
</evidence>
<dbReference type="EMBL" id="WSFA01000051">
    <property type="protein sequence ID" value="NDL40667.1"/>
    <property type="molecule type" value="Genomic_DNA"/>
</dbReference>
<dbReference type="EMBL" id="WSFA01000039">
    <property type="protein sequence ID" value="NDL40203.1"/>
    <property type="molecule type" value="Genomic_DNA"/>
</dbReference>
<evidence type="ECO:0000313" key="2">
    <source>
        <dbReference type="EMBL" id="NDL40203.1"/>
    </source>
</evidence>
<comment type="caution">
    <text evidence="3">The sequence shown here is derived from an EMBL/GenBank/DDBJ whole genome shotgun (WGS) entry which is preliminary data.</text>
</comment>
<dbReference type="GO" id="GO:0004803">
    <property type="term" value="F:transposase activity"/>
    <property type="evidence" value="ECO:0007669"/>
    <property type="project" value="InterPro"/>
</dbReference>
<dbReference type="SUPFAM" id="SSF143422">
    <property type="entry name" value="Transposase IS200-like"/>
    <property type="match status" value="1"/>
</dbReference>
<dbReference type="EMBL" id="WSFA01000038">
    <property type="protein sequence ID" value="NDL40202.1"/>
    <property type="molecule type" value="Genomic_DNA"/>
</dbReference>
<dbReference type="GO" id="GO:0003677">
    <property type="term" value="F:DNA binding"/>
    <property type="evidence" value="ECO:0007669"/>
    <property type="project" value="InterPro"/>
</dbReference>
<accession>A0A6L9JN45</accession>
<dbReference type="EMBL" id="WSFA01000145">
    <property type="protein sequence ID" value="NDL41774.1"/>
    <property type="molecule type" value="Genomic_DNA"/>
</dbReference>
<gene>
    <name evidence="1" type="ORF">GPY51_15890</name>
    <name evidence="2" type="ORF">GPY51_15895</name>
    <name evidence="3" type="ORF">GPY51_18345</name>
    <name evidence="4" type="ORF">GPY51_23155</name>
    <name evidence="5" type="ORF">GPY51_23400</name>
    <name evidence="6" type="ORF">GPY51_24380</name>
    <name evidence="7" type="ORF">GPY51_24390</name>
</gene>
<dbReference type="AlphaFoldDB" id="A0A6L9JN45"/>
<dbReference type="EMBL" id="WSFA01000096">
    <property type="protein sequence ID" value="NDL41558.1"/>
    <property type="molecule type" value="Genomic_DNA"/>
</dbReference>
<evidence type="ECO:0000313" key="1">
    <source>
        <dbReference type="EMBL" id="NDL40202.1"/>
    </source>
</evidence>
<feature type="non-terminal residue" evidence="3">
    <location>
        <position position="23"/>
    </location>
</feature>
<dbReference type="EMBL" id="WSFA01000145">
    <property type="protein sequence ID" value="NDL41776.1"/>
    <property type="molecule type" value="Genomic_DNA"/>
</dbReference>
<evidence type="ECO:0000313" key="5">
    <source>
        <dbReference type="EMBL" id="NDL41604.1"/>
    </source>
</evidence>
<evidence type="ECO:0000313" key="7">
    <source>
        <dbReference type="EMBL" id="NDL41776.1"/>
    </source>
</evidence>
<evidence type="ECO:0000313" key="4">
    <source>
        <dbReference type="EMBL" id="NDL41558.1"/>
    </source>
</evidence>
<protein>
    <submittedName>
        <fullName evidence="3">IS200/IS605 family transposase</fullName>
    </submittedName>
</protein>
<dbReference type="EMBL" id="WSFA01000102">
    <property type="protein sequence ID" value="NDL41604.1"/>
    <property type="molecule type" value="Genomic_DNA"/>
</dbReference>
<evidence type="ECO:0000313" key="3">
    <source>
        <dbReference type="EMBL" id="NDL40667.1"/>
    </source>
</evidence>
<evidence type="ECO:0000313" key="8">
    <source>
        <dbReference type="Proteomes" id="UP000479300"/>
    </source>
</evidence>
<name>A0A6L9JN45_PHOLM</name>
<proteinExistence type="predicted"/>
<dbReference type="GO" id="GO:0006313">
    <property type="term" value="P:DNA transposition"/>
    <property type="evidence" value="ECO:0007669"/>
    <property type="project" value="InterPro"/>
</dbReference>
<dbReference type="InterPro" id="IPR036515">
    <property type="entry name" value="Transposase_17_sf"/>
</dbReference>